<feature type="region of interest" description="Disordered" evidence="1">
    <location>
        <begin position="257"/>
        <end position="467"/>
    </location>
</feature>
<dbReference type="Proteomes" id="UP000424527">
    <property type="component" value="Unassembled WGS sequence"/>
</dbReference>
<feature type="compositionally biased region" description="Basic and acidic residues" evidence="1">
    <location>
        <begin position="427"/>
        <end position="443"/>
    </location>
</feature>
<proteinExistence type="predicted"/>
<feature type="compositionally biased region" description="Basic and acidic residues" evidence="1">
    <location>
        <begin position="186"/>
        <end position="200"/>
    </location>
</feature>
<feature type="compositionally biased region" description="Low complexity" evidence="1">
    <location>
        <begin position="116"/>
        <end position="133"/>
    </location>
</feature>
<evidence type="ECO:0000313" key="3">
    <source>
        <dbReference type="Proteomes" id="UP000424527"/>
    </source>
</evidence>
<feature type="compositionally biased region" description="Basic and acidic residues" evidence="1">
    <location>
        <begin position="83"/>
        <end position="98"/>
    </location>
</feature>
<feature type="compositionally biased region" description="Basic and acidic residues" evidence="1">
    <location>
        <begin position="257"/>
        <end position="274"/>
    </location>
</feature>
<name>A0A6G0HLA9_LARCR</name>
<protein>
    <submittedName>
        <fullName evidence="2">Uncharacterized protein</fullName>
    </submittedName>
</protein>
<evidence type="ECO:0000313" key="2">
    <source>
        <dbReference type="EMBL" id="KAE8279756.1"/>
    </source>
</evidence>
<feature type="compositionally biased region" description="Basic and acidic residues" evidence="1">
    <location>
        <begin position="335"/>
        <end position="367"/>
    </location>
</feature>
<dbReference type="AlphaFoldDB" id="A0A6G0HLA9"/>
<dbReference type="EMBL" id="REGW02000022">
    <property type="protein sequence ID" value="KAE8279756.1"/>
    <property type="molecule type" value="Genomic_DNA"/>
</dbReference>
<feature type="region of interest" description="Disordered" evidence="1">
    <location>
        <begin position="1"/>
        <end position="234"/>
    </location>
</feature>
<sequence>MLEKTAAPPRTKKKLEGGNKPAKSPPPKDSTKTISDPPVKKAKLLLATSASCGEAPSQKANSKASLKRTASTESEDELSSDGGKTDLFRERGDGDKARCIRKYSNRVKAKRKAEESSSSSSSVPHDSSQGSPSTPTDPVQMDHNYGRFSDSSSQDERKESAQPDRVSHEVPDTITSSCDSVSKIVRKSDEKLEESERKGVEFPSTQTDVSPGSLAELQLSQDLTDKTTDSCTDVITPDCETVHEQNVAEVLSDCVTEDHIDTQTKITSEQRSDSAPEEEMQNQGNHTTEIPVEVKEKMNDEGAAAPNSQIKMDIQASATSEQEVSNQDAAVEVQSQEKQEVSEHATELNEERVVNSDIEKNEDKVNFESESQINIEIQTTPTPEISNPASTVEVQSQTSQEVSEPTTEISTEEHQDVMTENTEILENEDKVESECTSGPERETIVTSEISHPAIRSRSTKPGDPRSQ</sequence>
<feature type="compositionally biased region" description="Basic residues" evidence="1">
    <location>
        <begin position="99"/>
        <end position="111"/>
    </location>
</feature>
<comment type="caution">
    <text evidence="2">The sequence shown here is derived from an EMBL/GenBank/DDBJ whole genome shotgun (WGS) entry which is preliminary data.</text>
</comment>
<organism evidence="2 3">
    <name type="scientific">Larimichthys crocea</name>
    <name type="common">Large yellow croaker</name>
    <name type="synonym">Pseudosciaena crocea</name>
    <dbReference type="NCBI Taxonomy" id="215358"/>
    <lineage>
        <taxon>Eukaryota</taxon>
        <taxon>Metazoa</taxon>
        <taxon>Chordata</taxon>
        <taxon>Craniata</taxon>
        <taxon>Vertebrata</taxon>
        <taxon>Euteleostomi</taxon>
        <taxon>Actinopterygii</taxon>
        <taxon>Neopterygii</taxon>
        <taxon>Teleostei</taxon>
        <taxon>Neoteleostei</taxon>
        <taxon>Acanthomorphata</taxon>
        <taxon>Eupercaria</taxon>
        <taxon>Sciaenidae</taxon>
        <taxon>Larimichthys</taxon>
    </lineage>
</organism>
<feature type="compositionally biased region" description="Polar residues" evidence="1">
    <location>
        <begin position="58"/>
        <end position="72"/>
    </location>
</feature>
<reference evidence="2 3" key="1">
    <citation type="submission" date="2019-07" db="EMBL/GenBank/DDBJ databases">
        <title>Chromosome genome assembly for large yellow croaker.</title>
        <authorList>
            <person name="Xiao S."/>
        </authorList>
    </citation>
    <scope>NUCLEOTIDE SEQUENCE [LARGE SCALE GENOMIC DNA]</scope>
    <source>
        <strain evidence="2">JMULYC20181020</strain>
        <tissue evidence="2">Muscle</tissue>
    </source>
</reference>
<feature type="compositionally biased region" description="Polar residues" evidence="1">
    <location>
        <begin position="368"/>
        <end position="409"/>
    </location>
</feature>
<feature type="compositionally biased region" description="Polar residues" evidence="1">
    <location>
        <begin position="306"/>
        <end position="328"/>
    </location>
</feature>
<evidence type="ECO:0000256" key="1">
    <source>
        <dbReference type="SAM" id="MobiDB-lite"/>
    </source>
</evidence>
<gene>
    <name evidence="2" type="ORF">D5F01_LYC21885</name>
</gene>
<keyword evidence="3" id="KW-1185">Reference proteome</keyword>
<feature type="compositionally biased region" description="Basic and acidic residues" evidence="1">
    <location>
        <begin position="154"/>
        <end position="171"/>
    </location>
</feature>
<accession>A0A6G0HLA9</accession>